<sequence>MKKLPILVGTALVIGFSYANAQTHVYTHDGYGRAGLYPSRPAPAAVHVVPAVAVVHDAQPSYGHGTALREAHRQPRHGIEHGRREPERRRHNAAHGSRGH</sequence>
<dbReference type="EMBL" id="OFSQ01000039">
    <property type="protein sequence ID" value="SOY73108.1"/>
    <property type="molecule type" value="Genomic_DNA"/>
</dbReference>
<feature type="compositionally biased region" description="Basic residues" evidence="1">
    <location>
        <begin position="89"/>
        <end position="100"/>
    </location>
</feature>
<dbReference type="Proteomes" id="UP000256780">
    <property type="component" value="Plasmid CBM2587_p"/>
</dbReference>
<dbReference type="AlphaFoldDB" id="A0A375CJL9"/>
<dbReference type="RefSeq" id="WP_035862553.1">
    <property type="nucleotide sequence ID" value="NZ_LT976855.1"/>
</dbReference>
<accession>A0A375CJL9</accession>
<evidence type="ECO:0000256" key="1">
    <source>
        <dbReference type="SAM" id="MobiDB-lite"/>
    </source>
</evidence>
<feature type="chain" id="PRO_5016690561" evidence="2">
    <location>
        <begin position="22"/>
        <end position="100"/>
    </location>
</feature>
<feature type="region of interest" description="Disordered" evidence="1">
    <location>
        <begin position="60"/>
        <end position="100"/>
    </location>
</feature>
<evidence type="ECO:0000256" key="2">
    <source>
        <dbReference type="SAM" id="SignalP"/>
    </source>
</evidence>
<evidence type="ECO:0000313" key="3">
    <source>
        <dbReference type="EMBL" id="SOY73108.1"/>
    </source>
</evidence>
<dbReference type="OrthoDB" id="8967077at2"/>
<organism evidence="3">
    <name type="scientific">Cupriavidus taiwanensis</name>
    <dbReference type="NCBI Taxonomy" id="164546"/>
    <lineage>
        <taxon>Bacteria</taxon>
        <taxon>Pseudomonadati</taxon>
        <taxon>Pseudomonadota</taxon>
        <taxon>Betaproteobacteria</taxon>
        <taxon>Burkholderiales</taxon>
        <taxon>Burkholderiaceae</taxon>
        <taxon>Cupriavidus</taxon>
    </lineage>
</organism>
<comment type="caution">
    <text evidence="3">The sequence shown here is derived from an EMBL/GenBank/DDBJ whole genome shotgun (WGS) entry which is preliminary data.</text>
</comment>
<feature type="signal peptide" evidence="2">
    <location>
        <begin position="1"/>
        <end position="21"/>
    </location>
</feature>
<name>A0A375CJL9_9BURK</name>
<feature type="compositionally biased region" description="Basic and acidic residues" evidence="1">
    <location>
        <begin position="67"/>
        <end position="88"/>
    </location>
</feature>
<gene>
    <name evidence="3" type="ORF">CBM2587_P10037</name>
</gene>
<proteinExistence type="predicted"/>
<keyword evidence="2" id="KW-0732">Signal</keyword>
<protein>
    <submittedName>
        <fullName evidence="3">Uncharacterized protein</fullName>
    </submittedName>
</protein>
<reference evidence="3" key="1">
    <citation type="submission" date="2018-01" db="EMBL/GenBank/DDBJ databases">
        <authorList>
            <person name="Clerissi C."/>
        </authorList>
    </citation>
    <scope>NUCLEOTIDE SEQUENCE</scope>
    <source>
        <strain evidence="3">Cupriavidus sp. LMG 19464</strain>
    </source>
</reference>